<gene>
    <name evidence="1" type="ORF">ACFSTE_13430</name>
</gene>
<sequence>MFEKISYQKKLLILVGITIMLGYTANKRSFAITREARTVLLESREKLEKATNSRQRINGLTKELAYLDEVIGKQAANPDIVQQEIINTFTKVGGQIELVKLEEVHTAQDAYFKVYSNRLVLSGDYESLIRATYAYEKDFEYSRVVSCHFYVVKDPRTQRKKLYEQIIFQNYEKIH</sequence>
<keyword evidence="2" id="KW-1185">Reference proteome</keyword>
<evidence type="ECO:0000313" key="2">
    <source>
        <dbReference type="Proteomes" id="UP001597459"/>
    </source>
</evidence>
<name>A0ABW5NCC0_9FLAO</name>
<evidence type="ECO:0008006" key="3">
    <source>
        <dbReference type="Google" id="ProtNLM"/>
    </source>
</evidence>
<organism evidence="1 2">
    <name type="scientific">Aquimarina hainanensis</name>
    <dbReference type="NCBI Taxonomy" id="1578017"/>
    <lineage>
        <taxon>Bacteria</taxon>
        <taxon>Pseudomonadati</taxon>
        <taxon>Bacteroidota</taxon>
        <taxon>Flavobacteriia</taxon>
        <taxon>Flavobacteriales</taxon>
        <taxon>Flavobacteriaceae</taxon>
        <taxon>Aquimarina</taxon>
    </lineage>
</organism>
<dbReference type="RefSeq" id="WP_176027694.1">
    <property type="nucleotide sequence ID" value="NZ_JBHULX010000027.1"/>
</dbReference>
<comment type="caution">
    <text evidence="1">The sequence shown here is derived from an EMBL/GenBank/DDBJ whole genome shotgun (WGS) entry which is preliminary data.</text>
</comment>
<protein>
    <recommendedName>
        <fullName evidence="3">Type IV pilus assembly protein PilN</fullName>
    </recommendedName>
</protein>
<dbReference type="Proteomes" id="UP001597459">
    <property type="component" value="Unassembled WGS sequence"/>
</dbReference>
<dbReference type="EMBL" id="JBHULX010000027">
    <property type="protein sequence ID" value="MFD2591833.1"/>
    <property type="molecule type" value="Genomic_DNA"/>
</dbReference>
<proteinExistence type="predicted"/>
<reference evidence="2" key="1">
    <citation type="journal article" date="2019" name="Int. J. Syst. Evol. Microbiol.">
        <title>The Global Catalogue of Microorganisms (GCM) 10K type strain sequencing project: providing services to taxonomists for standard genome sequencing and annotation.</title>
        <authorList>
            <consortium name="The Broad Institute Genomics Platform"/>
            <consortium name="The Broad Institute Genome Sequencing Center for Infectious Disease"/>
            <person name="Wu L."/>
            <person name="Ma J."/>
        </authorList>
    </citation>
    <scope>NUCLEOTIDE SEQUENCE [LARGE SCALE GENOMIC DNA]</scope>
    <source>
        <strain evidence="2">KCTC 42423</strain>
    </source>
</reference>
<accession>A0ABW5NCC0</accession>
<evidence type="ECO:0000313" key="1">
    <source>
        <dbReference type="EMBL" id="MFD2591833.1"/>
    </source>
</evidence>